<proteinExistence type="predicted"/>
<evidence type="ECO:0000313" key="3">
    <source>
        <dbReference type="EMBL" id="HHK68711.1"/>
    </source>
</evidence>
<feature type="region of interest" description="Disordered" evidence="1">
    <location>
        <begin position="262"/>
        <end position="284"/>
    </location>
</feature>
<dbReference type="EMBL" id="DRWN01000051">
    <property type="protein sequence ID" value="HHK68711.1"/>
    <property type="molecule type" value="Genomic_DNA"/>
</dbReference>
<gene>
    <name evidence="3" type="ORF">ENM11_06125</name>
</gene>
<keyword evidence="2" id="KW-0472">Membrane</keyword>
<organism evidence="3">
    <name type="scientific">Caldiarchaeum subterraneum</name>
    <dbReference type="NCBI Taxonomy" id="311458"/>
    <lineage>
        <taxon>Archaea</taxon>
        <taxon>Nitrososphaerota</taxon>
        <taxon>Candidatus Caldarchaeales</taxon>
        <taxon>Candidatus Caldarchaeaceae</taxon>
        <taxon>Candidatus Caldarchaeum</taxon>
    </lineage>
</organism>
<dbReference type="AlphaFoldDB" id="A0A7C5QDX7"/>
<sequence length="323" mass="34342">MEFDRLKALGIIVLVLIGLMGYVHSQTVITTTTTRVITVQPTTYTTETTISGTTIVATVQVPGYVVVVEERRPGQVCTYTFTAQAPPSVIAIPGTTIHIPGTTFSTVFTLQSYATTVTRVEGGTTVTVSGVENLPVVVGVFTTTIPVYGNKKEACTVITITDILSYILQTVPATILVAFGGFSTEFAGTTFTIPGTFLPLTLVTSGVRTIEGTTFRRTQSFPGTFFTTTQVVSPTTSRGTVVVQGTTRTETITTVITLEQTTTPQMTTQPPTTPQTPTATTQPQTTIQTTAQTAQAPSLDIIIPITALIVLVAVVVLALRLRR</sequence>
<feature type="transmembrane region" description="Helical" evidence="2">
    <location>
        <begin position="301"/>
        <end position="321"/>
    </location>
</feature>
<evidence type="ECO:0000256" key="2">
    <source>
        <dbReference type="SAM" id="Phobius"/>
    </source>
</evidence>
<reference evidence="3" key="1">
    <citation type="journal article" date="2020" name="mSystems">
        <title>Genome- and Community-Level Interaction Insights into Carbon Utilization and Element Cycling Functions of Hydrothermarchaeota in Hydrothermal Sediment.</title>
        <authorList>
            <person name="Zhou Z."/>
            <person name="Liu Y."/>
            <person name="Xu W."/>
            <person name="Pan J."/>
            <person name="Luo Z.H."/>
            <person name="Li M."/>
        </authorList>
    </citation>
    <scope>NUCLEOTIDE SEQUENCE [LARGE SCALE GENOMIC DNA]</scope>
    <source>
        <strain evidence="3">SpSt-1056</strain>
    </source>
</reference>
<keyword evidence="2" id="KW-0812">Transmembrane</keyword>
<keyword evidence="2" id="KW-1133">Transmembrane helix</keyword>
<comment type="caution">
    <text evidence="3">The sequence shown here is derived from an EMBL/GenBank/DDBJ whole genome shotgun (WGS) entry which is preliminary data.</text>
</comment>
<evidence type="ECO:0000256" key="1">
    <source>
        <dbReference type="SAM" id="MobiDB-lite"/>
    </source>
</evidence>
<accession>A0A7C5QDX7</accession>
<name>A0A7C5QDX7_CALS0</name>
<protein>
    <submittedName>
        <fullName evidence="3">Uncharacterized protein</fullName>
    </submittedName>
</protein>